<gene>
    <name evidence="1" type="ORF">XELAEV_18047660mg</name>
</gene>
<dbReference type="Proteomes" id="UP000694892">
    <property type="component" value="Chromosome 9_10S"/>
</dbReference>
<sequence>MFVIGQFTCICNYFWNHCSRELKWSETNSCLPWVHVTLSCHCHRHFPIPNQRSGNSNMNDIALIGKILFAQS</sequence>
<reference evidence="2" key="1">
    <citation type="journal article" date="2016" name="Nature">
        <title>Genome evolution in the allotetraploid frog Xenopus laevis.</title>
        <authorList>
            <person name="Session A.M."/>
            <person name="Uno Y."/>
            <person name="Kwon T."/>
            <person name="Chapman J.A."/>
            <person name="Toyoda A."/>
            <person name="Takahashi S."/>
            <person name="Fukui A."/>
            <person name="Hikosaka A."/>
            <person name="Suzuki A."/>
            <person name="Kondo M."/>
            <person name="van Heeringen S.J."/>
            <person name="Quigley I."/>
            <person name="Heinz S."/>
            <person name="Ogino H."/>
            <person name="Ochi H."/>
            <person name="Hellsten U."/>
            <person name="Lyons J.B."/>
            <person name="Simakov O."/>
            <person name="Putnam N."/>
            <person name="Stites J."/>
            <person name="Kuroki Y."/>
            <person name="Tanaka T."/>
            <person name="Michiue T."/>
            <person name="Watanabe M."/>
            <person name="Bogdanovic O."/>
            <person name="Lister R."/>
            <person name="Georgiou G."/>
            <person name="Paranjpe S.S."/>
            <person name="van Kruijsbergen I."/>
            <person name="Shu S."/>
            <person name="Carlson J."/>
            <person name="Kinoshita T."/>
            <person name="Ohta Y."/>
            <person name="Mawaribuchi S."/>
            <person name="Jenkins J."/>
            <person name="Grimwood J."/>
            <person name="Schmutz J."/>
            <person name="Mitros T."/>
            <person name="Mozaffari S.V."/>
            <person name="Suzuki Y."/>
            <person name="Haramoto Y."/>
            <person name="Yamamoto T.S."/>
            <person name="Takagi C."/>
            <person name="Heald R."/>
            <person name="Miller K."/>
            <person name="Haudenschild C."/>
            <person name="Kitzman J."/>
            <person name="Nakayama T."/>
            <person name="Izutsu Y."/>
            <person name="Robert J."/>
            <person name="Fortriede J."/>
            <person name="Burns K."/>
            <person name="Lotay V."/>
            <person name="Karimi K."/>
            <person name="Yasuoka Y."/>
            <person name="Dichmann D.S."/>
            <person name="Flajnik M.F."/>
            <person name="Houston D.W."/>
            <person name="Shendure J."/>
            <person name="DuPasquier L."/>
            <person name="Vize P.D."/>
            <person name="Zorn A.M."/>
            <person name="Ito M."/>
            <person name="Marcotte E.M."/>
            <person name="Wallingford J.B."/>
            <person name="Ito Y."/>
            <person name="Asashima M."/>
            <person name="Ueno N."/>
            <person name="Matsuda Y."/>
            <person name="Veenstra G.J."/>
            <person name="Fujiyama A."/>
            <person name="Harland R.M."/>
            <person name="Taira M."/>
            <person name="Rokhsar D.S."/>
        </authorList>
    </citation>
    <scope>NUCLEOTIDE SEQUENCE [LARGE SCALE GENOMIC DNA]</scope>
    <source>
        <strain evidence="2">J</strain>
    </source>
</reference>
<dbReference type="AlphaFoldDB" id="A0A974BVY5"/>
<evidence type="ECO:0000313" key="1">
    <source>
        <dbReference type="EMBL" id="OCT61632.1"/>
    </source>
</evidence>
<accession>A0A974BVY5</accession>
<dbReference type="EMBL" id="CM004483">
    <property type="protein sequence ID" value="OCT61632.1"/>
    <property type="molecule type" value="Genomic_DNA"/>
</dbReference>
<protein>
    <submittedName>
        <fullName evidence="1">Uncharacterized protein</fullName>
    </submittedName>
</protein>
<name>A0A974BVY5_XENLA</name>
<evidence type="ECO:0000313" key="2">
    <source>
        <dbReference type="Proteomes" id="UP000694892"/>
    </source>
</evidence>
<organism evidence="1 2">
    <name type="scientific">Xenopus laevis</name>
    <name type="common">African clawed frog</name>
    <dbReference type="NCBI Taxonomy" id="8355"/>
    <lineage>
        <taxon>Eukaryota</taxon>
        <taxon>Metazoa</taxon>
        <taxon>Chordata</taxon>
        <taxon>Craniata</taxon>
        <taxon>Vertebrata</taxon>
        <taxon>Euteleostomi</taxon>
        <taxon>Amphibia</taxon>
        <taxon>Batrachia</taxon>
        <taxon>Anura</taxon>
        <taxon>Pipoidea</taxon>
        <taxon>Pipidae</taxon>
        <taxon>Xenopodinae</taxon>
        <taxon>Xenopus</taxon>
        <taxon>Xenopus</taxon>
    </lineage>
</organism>
<proteinExistence type="predicted"/>